<dbReference type="Gene3D" id="3.40.190.10">
    <property type="entry name" value="Periplasmic binding protein-like II"/>
    <property type="match status" value="2"/>
</dbReference>
<dbReference type="CDD" id="cd13568">
    <property type="entry name" value="PBP2_TAXI_TRAP_like_3"/>
    <property type="match status" value="1"/>
</dbReference>
<dbReference type="Pfam" id="PF16868">
    <property type="entry name" value="NMT1_3"/>
    <property type="match status" value="1"/>
</dbReference>
<evidence type="ECO:0000256" key="1">
    <source>
        <dbReference type="SAM" id="SignalP"/>
    </source>
</evidence>
<keyword evidence="3" id="KW-1185">Reference proteome</keyword>
<proteinExistence type="predicted"/>
<dbReference type="InterPro" id="IPR011852">
    <property type="entry name" value="TRAP_TAXI"/>
</dbReference>
<dbReference type="PANTHER" id="PTHR42941:SF1">
    <property type="entry name" value="SLL1037 PROTEIN"/>
    <property type="match status" value="1"/>
</dbReference>
<dbReference type="Proteomes" id="UP000233458">
    <property type="component" value="Chromosome"/>
</dbReference>
<evidence type="ECO:0000313" key="2">
    <source>
        <dbReference type="EMBL" id="AUG51725.1"/>
    </source>
</evidence>
<keyword evidence="1" id="KW-0732">Signal</keyword>
<feature type="chain" id="PRO_5045352718" evidence="1">
    <location>
        <begin position="27"/>
        <end position="328"/>
    </location>
</feature>
<accession>A0ABM6Q5I9</accession>
<dbReference type="EMBL" id="CP024199">
    <property type="protein sequence ID" value="AUG51725.1"/>
    <property type="molecule type" value="Genomic_DNA"/>
</dbReference>
<organism evidence="2 3">
    <name type="scientific">Thalassospira marina</name>
    <dbReference type="NCBI Taxonomy" id="2048283"/>
    <lineage>
        <taxon>Bacteria</taxon>
        <taxon>Pseudomonadati</taxon>
        <taxon>Pseudomonadota</taxon>
        <taxon>Alphaproteobacteria</taxon>
        <taxon>Rhodospirillales</taxon>
        <taxon>Thalassospiraceae</taxon>
        <taxon>Thalassospira</taxon>
    </lineage>
</organism>
<evidence type="ECO:0000313" key="3">
    <source>
        <dbReference type="Proteomes" id="UP000233458"/>
    </source>
</evidence>
<name>A0ABM6Q5I9_9PROT</name>
<dbReference type="NCBIfam" id="TIGR02122">
    <property type="entry name" value="TRAP_TAXI"/>
    <property type="match status" value="1"/>
</dbReference>
<protein>
    <submittedName>
        <fullName evidence="2">C4-dicarboxylate ABC transporter substrate-binding protein</fullName>
    </submittedName>
</protein>
<dbReference type="PANTHER" id="PTHR42941">
    <property type="entry name" value="SLL1037 PROTEIN"/>
    <property type="match status" value="1"/>
</dbReference>
<dbReference type="RefSeq" id="WP_101283515.1">
    <property type="nucleotide sequence ID" value="NZ_CP024199.1"/>
</dbReference>
<dbReference type="SUPFAM" id="SSF53850">
    <property type="entry name" value="Periplasmic binding protein-like II"/>
    <property type="match status" value="1"/>
</dbReference>
<reference evidence="2 3" key="1">
    <citation type="submission" date="2017-10" db="EMBL/GenBank/DDBJ databases">
        <title>Biodiversity and function of Thalassospira species in the particle-attached aromatic-hydrocarbon-degrading consortia from the surface seawater of the China South Sea.</title>
        <authorList>
            <person name="Dong C."/>
            <person name="Liu R."/>
            <person name="Shao Z."/>
        </authorList>
    </citation>
    <scope>NUCLEOTIDE SEQUENCE [LARGE SCALE GENOMIC DNA]</scope>
    <source>
        <strain evidence="2 3">CSC3H3</strain>
    </source>
</reference>
<sequence length="328" mass="34403">MCWNIKHAAKAFVAVALIAPALLGHAQAGQGDIAIGTGGVTGIYYPAGGAICEMVNRESQATDLRCFTESTAGSIANIRALRDGSLDFAIVQSDWVYHAYHGTSVFASDGPFDGLRVVFELHSEPFTLVARKGSGIIGFEDLKGKKVNIGLPGSGQRSTMDVVMKAYGMDYDALGGTTELSETGMAKAICNGEIDAMVYTVGHPAAAISDVANNCDVELVNVEGPAIDKLVSENGFYQKVSIPGDLYEGTGSAVNSFGVRAVLVTTAKEPAGTVNRLTTDVLGHFADFARLHDSFSVLKPEDMINDHLAPIHEGALSAIAALGLQPQP</sequence>
<gene>
    <name evidence="2" type="ORF">CSC3H3_02615</name>
</gene>
<feature type="signal peptide" evidence="1">
    <location>
        <begin position="1"/>
        <end position="26"/>
    </location>
</feature>